<protein>
    <submittedName>
        <fullName evidence="1">Uncharacterized protein</fullName>
    </submittedName>
</protein>
<gene>
    <name evidence="1" type="ORF">I4F81_009965</name>
</gene>
<organism evidence="1 2">
    <name type="scientific">Pyropia yezoensis</name>
    <name type="common">Susabi-nori</name>
    <name type="synonym">Porphyra yezoensis</name>
    <dbReference type="NCBI Taxonomy" id="2788"/>
    <lineage>
        <taxon>Eukaryota</taxon>
        <taxon>Rhodophyta</taxon>
        <taxon>Bangiophyceae</taxon>
        <taxon>Bangiales</taxon>
        <taxon>Bangiaceae</taxon>
        <taxon>Pyropia</taxon>
    </lineage>
</organism>
<proteinExistence type="predicted"/>
<comment type="caution">
    <text evidence="1">The sequence shown here is derived from an EMBL/GenBank/DDBJ whole genome shotgun (WGS) entry which is preliminary data.</text>
</comment>
<dbReference type="EMBL" id="CM020620">
    <property type="protein sequence ID" value="KAK1867457.1"/>
    <property type="molecule type" value="Genomic_DNA"/>
</dbReference>
<dbReference type="Proteomes" id="UP000798662">
    <property type="component" value="Chromosome 3"/>
</dbReference>
<evidence type="ECO:0000313" key="2">
    <source>
        <dbReference type="Proteomes" id="UP000798662"/>
    </source>
</evidence>
<evidence type="ECO:0000313" key="1">
    <source>
        <dbReference type="EMBL" id="KAK1867457.1"/>
    </source>
</evidence>
<keyword evidence="2" id="KW-1185">Reference proteome</keyword>
<accession>A0ACC3CBB1</accession>
<name>A0ACC3CBB1_PYRYE</name>
<sequence>MDASTLDNEWEEQDFETAEARREAAAALHDAAHLALLALSDGTSIPRTRASLLAVVAGDDPPGGDGDVVASSPPPPPPPPPALGGRRVLSLDEPLRVVLDGGWERRKGRGRRRSVRRRGKWVELHDADQRSYSGAGRLRCCTPVRRGAATASCLELLCQAVASRRWRSVPVVTGTSQLSQHQCGREGKRAPARPAPFKESQFFQAGLPALVSLRPCSAVCF</sequence>
<reference evidence="1" key="1">
    <citation type="submission" date="2019-11" db="EMBL/GenBank/DDBJ databases">
        <title>Nori genome reveals adaptations in red seaweeds to the harsh intertidal environment.</title>
        <authorList>
            <person name="Wang D."/>
            <person name="Mao Y."/>
        </authorList>
    </citation>
    <scope>NUCLEOTIDE SEQUENCE</scope>
    <source>
        <tissue evidence="1">Gametophyte</tissue>
    </source>
</reference>